<dbReference type="KEGG" id="samb:SAM23877_0276"/>
<evidence type="ECO:0000313" key="3">
    <source>
        <dbReference type="EMBL" id="AKZ53325.1"/>
    </source>
</evidence>
<evidence type="ECO:0000259" key="2">
    <source>
        <dbReference type="Pfam" id="PF01548"/>
    </source>
</evidence>
<protein>
    <recommendedName>
        <fullName evidence="2">Transposase IS110-like N-terminal domain-containing protein</fullName>
    </recommendedName>
</protein>
<dbReference type="Proteomes" id="UP000061018">
    <property type="component" value="Chromosome"/>
</dbReference>
<evidence type="ECO:0000313" key="4">
    <source>
        <dbReference type="Proteomes" id="UP000061018"/>
    </source>
</evidence>
<dbReference type="GO" id="GO:0004803">
    <property type="term" value="F:transposase activity"/>
    <property type="evidence" value="ECO:0007669"/>
    <property type="project" value="InterPro"/>
</dbReference>
<dbReference type="GO" id="GO:0003677">
    <property type="term" value="F:DNA binding"/>
    <property type="evidence" value="ECO:0007669"/>
    <property type="project" value="InterPro"/>
</dbReference>
<dbReference type="AlphaFoldDB" id="A0A0K2AJR7"/>
<dbReference type="InterPro" id="IPR002525">
    <property type="entry name" value="Transp_IS110-like_N"/>
</dbReference>
<proteinExistence type="predicted"/>
<dbReference type="PANTHER" id="PTHR33055:SF3">
    <property type="entry name" value="PUTATIVE TRANSPOSASE FOR IS117-RELATED"/>
    <property type="match status" value="1"/>
</dbReference>
<evidence type="ECO:0000256" key="1">
    <source>
        <dbReference type="SAM" id="MobiDB-lite"/>
    </source>
</evidence>
<dbReference type="EMBL" id="CP012382">
    <property type="protein sequence ID" value="AKZ53325.1"/>
    <property type="molecule type" value="Genomic_DNA"/>
</dbReference>
<feature type="compositionally biased region" description="Basic residues" evidence="1">
    <location>
        <begin position="234"/>
        <end position="251"/>
    </location>
</feature>
<dbReference type="Pfam" id="PF01548">
    <property type="entry name" value="DEDD_Tnp_IS110"/>
    <property type="match status" value="1"/>
</dbReference>
<feature type="region of interest" description="Disordered" evidence="1">
    <location>
        <begin position="207"/>
        <end position="286"/>
    </location>
</feature>
<accession>A0A0K2AJR7</accession>
<dbReference type="InterPro" id="IPR047650">
    <property type="entry name" value="Transpos_IS110"/>
</dbReference>
<dbReference type="PANTHER" id="PTHR33055">
    <property type="entry name" value="TRANSPOSASE FOR INSERTION SEQUENCE ELEMENT IS1111A"/>
    <property type="match status" value="1"/>
</dbReference>
<name>A0A0K2AJR7_STRA7</name>
<dbReference type="GO" id="GO:0006313">
    <property type="term" value="P:DNA transposition"/>
    <property type="evidence" value="ECO:0007669"/>
    <property type="project" value="InterPro"/>
</dbReference>
<reference evidence="4" key="1">
    <citation type="journal article" date="2015" name="J. Biotechnol.">
        <title>Complete genome sequence of Streptomyces ambofaciens ATCC 23877, the spiramycin producer.</title>
        <authorList>
            <person name="Thibessard A."/>
            <person name="Haas D."/>
            <person name="Gerbaud C."/>
            <person name="Aigle B."/>
            <person name="Lautru S."/>
            <person name="Pernodet J.L."/>
            <person name="Leblond P."/>
        </authorList>
    </citation>
    <scope>NUCLEOTIDE SEQUENCE [LARGE SCALE GENOMIC DNA]</scope>
    <source>
        <strain evidence="4">ATCC 23877 / 3486 / DSM 40053 / JCM 4204 / NBRC 12836 / NRRL B-2516</strain>
    </source>
</reference>
<feature type="compositionally biased region" description="Polar residues" evidence="1">
    <location>
        <begin position="260"/>
        <end position="275"/>
    </location>
</feature>
<sequence length="286" mass="31232">MTVTCGIDWAGDHHDVALVDHEGTLSARTRITDDLNGLHQLRDLLSAHSNTANTPIPLAIETSRGLPVACLRATGRLVYAINPMAAARYRDRHAVTRRKPDHLDAIVLANILRTHQAPHRHLPEDSELARAIAIMARAQQDAVRDRTQAGNKLRSHLREYFPGFLAAFQHNHEGISSSAAHTVLAVAPTPEQATKLTRTQLRSLLKRASRPWAVRPSPFSGNSMPPAPASMTSPKRRRSLPTQKASRHSPGPHRSPGRPANTSRSWPAGSRTSVWPRSATPGPSPA</sequence>
<organism evidence="3 4">
    <name type="scientific">Streptomyces ambofaciens (strain ATCC 23877 / 3486 / DSM 40053 / JCM 4204 / NBRC 12836 / NRRL B-2516)</name>
    <dbReference type="NCBI Taxonomy" id="278992"/>
    <lineage>
        <taxon>Bacteria</taxon>
        <taxon>Bacillati</taxon>
        <taxon>Actinomycetota</taxon>
        <taxon>Actinomycetes</taxon>
        <taxon>Kitasatosporales</taxon>
        <taxon>Streptomycetaceae</taxon>
        <taxon>Streptomyces</taxon>
    </lineage>
</organism>
<feature type="domain" description="Transposase IS110-like N-terminal" evidence="2">
    <location>
        <begin position="5"/>
        <end position="162"/>
    </location>
</feature>
<gene>
    <name evidence="3" type="ORF">SAM23877_0276</name>
</gene>